<name>A0AAV1TY26_9STRA</name>
<evidence type="ECO:0000313" key="3">
    <source>
        <dbReference type="Proteomes" id="UP001162060"/>
    </source>
</evidence>
<comment type="caution">
    <text evidence="2">The sequence shown here is derived from an EMBL/GenBank/DDBJ whole genome shotgun (WGS) entry which is preliminary data.</text>
</comment>
<evidence type="ECO:0000256" key="1">
    <source>
        <dbReference type="SAM" id="MobiDB-lite"/>
    </source>
</evidence>
<gene>
    <name evidence="2" type="ORF">PM001_LOCUS11250</name>
</gene>
<feature type="compositionally biased region" description="Low complexity" evidence="1">
    <location>
        <begin position="360"/>
        <end position="371"/>
    </location>
</feature>
<feature type="region of interest" description="Disordered" evidence="1">
    <location>
        <begin position="254"/>
        <end position="292"/>
    </location>
</feature>
<dbReference type="AlphaFoldDB" id="A0AAV1TY26"/>
<sequence length="454" mass="49043">MTKITLALIQTLPSLTKRICGPLDKVAPNTQTLCVAALGNEISLIAMKLEVTNKLSLRALVDCLDALDRSFAQRGQELDQSNTERALSHQEFHRLRSSHAAHIEELALLREERDLHTRDRQAQLGHLVNFVIGLPPSVGLAHEQRWREQSAAVPVSPPNKRARITVTSSSASRFPSAVVPPVDHVTQQRSTSNSPGHPRVVVGPDLSASPSSTVAGPAGPTTHLLLVSTYSKSRQASLPRLDVPKIPACLTKVSSKPMTVTTPPSDVTRRSQTQTRARFPSASHAQDRDGPVESADVAMLIALSRSGSSARRRSSASKTRSADGLADTPIEIDPASHAPATRPAPSRRITRTSSAVSRSPPIAATPPTAEPSRASDESDVSVRVPNYGHAPVKKRLSPIAFKALPPPVRSSRDKCMPGYRTRATYAPGQFSPWSSHRLDLIPVGHMDLDLLFHH</sequence>
<protein>
    <submittedName>
        <fullName evidence="2">Uncharacterized protein</fullName>
    </submittedName>
</protein>
<proteinExistence type="predicted"/>
<dbReference type="Proteomes" id="UP001162060">
    <property type="component" value="Unassembled WGS sequence"/>
</dbReference>
<accession>A0AAV1TY26</accession>
<feature type="compositionally biased region" description="Polar residues" evidence="1">
    <location>
        <begin position="254"/>
        <end position="276"/>
    </location>
</feature>
<evidence type="ECO:0000313" key="2">
    <source>
        <dbReference type="EMBL" id="CAK7926100.1"/>
    </source>
</evidence>
<dbReference type="EMBL" id="CAKLBY020000097">
    <property type="protein sequence ID" value="CAK7926100.1"/>
    <property type="molecule type" value="Genomic_DNA"/>
</dbReference>
<feature type="region of interest" description="Disordered" evidence="1">
    <location>
        <begin position="167"/>
        <end position="200"/>
    </location>
</feature>
<organism evidence="2 3">
    <name type="scientific">Peronospora matthiolae</name>
    <dbReference type="NCBI Taxonomy" id="2874970"/>
    <lineage>
        <taxon>Eukaryota</taxon>
        <taxon>Sar</taxon>
        <taxon>Stramenopiles</taxon>
        <taxon>Oomycota</taxon>
        <taxon>Peronosporomycetes</taxon>
        <taxon>Peronosporales</taxon>
        <taxon>Peronosporaceae</taxon>
        <taxon>Peronospora</taxon>
    </lineage>
</organism>
<feature type="region of interest" description="Disordered" evidence="1">
    <location>
        <begin position="305"/>
        <end position="384"/>
    </location>
</feature>
<feature type="compositionally biased region" description="Polar residues" evidence="1">
    <location>
        <begin position="185"/>
        <end position="195"/>
    </location>
</feature>
<reference evidence="2" key="1">
    <citation type="submission" date="2024-01" db="EMBL/GenBank/DDBJ databases">
        <authorList>
            <person name="Webb A."/>
        </authorList>
    </citation>
    <scope>NUCLEOTIDE SEQUENCE</scope>
    <source>
        <strain evidence="2">Pm1</strain>
    </source>
</reference>